<proteinExistence type="inferred from homology"/>
<dbReference type="AlphaFoldDB" id="A0A061I6S2"/>
<comment type="subunit">
    <text evidence="4">Homodimer.</text>
</comment>
<evidence type="ECO:0000256" key="11">
    <source>
        <dbReference type="RuleBase" id="RU000688"/>
    </source>
</evidence>
<dbReference type="Pfam" id="PF05544">
    <property type="entry name" value="Pro_racemase"/>
    <property type="match status" value="1"/>
</dbReference>
<dbReference type="GO" id="GO:0016020">
    <property type="term" value="C:membrane"/>
    <property type="evidence" value="ECO:0007669"/>
    <property type="project" value="UniProtKB-SubCell"/>
</dbReference>
<evidence type="ECO:0000259" key="13">
    <source>
        <dbReference type="PROSITE" id="PS50262"/>
    </source>
</evidence>
<evidence type="ECO:0000313" key="15">
    <source>
        <dbReference type="Proteomes" id="UP000030759"/>
    </source>
</evidence>
<keyword evidence="7 12" id="KW-1133">Transmembrane helix</keyword>
<dbReference type="PROSITE" id="PS50262">
    <property type="entry name" value="G_PROTEIN_RECEP_F1_2"/>
    <property type="match status" value="1"/>
</dbReference>
<dbReference type="InterPro" id="IPR000276">
    <property type="entry name" value="GPCR_Rhodpsn"/>
</dbReference>
<feature type="transmembrane region" description="Helical" evidence="12">
    <location>
        <begin position="390"/>
        <end position="407"/>
    </location>
</feature>
<feature type="transmembrane region" description="Helical" evidence="12">
    <location>
        <begin position="351"/>
        <end position="370"/>
    </location>
</feature>
<organism evidence="14 15">
    <name type="scientific">Cricetulus griseus</name>
    <name type="common">Chinese hamster</name>
    <name type="synonym">Cricetulus barabensis griseus</name>
    <dbReference type="NCBI Taxonomy" id="10029"/>
    <lineage>
        <taxon>Eukaryota</taxon>
        <taxon>Metazoa</taxon>
        <taxon>Chordata</taxon>
        <taxon>Craniata</taxon>
        <taxon>Vertebrata</taxon>
        <taxon>Euteleostomi</taxon>
        <taxon>Mammalia</taxon>
        <taxon>Eutheria</taxon>
        <taxon>Euarchontoglires</taxon>
        <taxon>Glires</taxon>
        <taxon>Rodentia</taxon>
        <taxon>Myomorpha</taxon>
        <taxon>Muroidea</taxon>
        <taxon>Cricetidae</taxon>
        <taxon>Cricetinae</taxon>
        <taxon>Cricetulus</taxon>
    </lineage>
</organism>
<dbReference type="SUPFAM" id="SSF54506">
    <property type="entry name" value="Diaminopimelate epimerase-like"/>
    <property type="match status" value="1"/>
</dbReference>
<keyword evidence="11" id="KW-0807">Transducer</keyword>
<dbReference type="Pfam" id="PF00001">
    <property type="entry name" value="7tm_1"/>
    <property type="match status" value="1"/>
</dbReference>
<comment type="similarity">
    <text evidence="3">Belongs to the proline racemase family.</text>
</comment>
<dbReference type="Proteomes" id="UP000030759">
    <property type="component" value="Unassembled WGS sequence"/>
</dbReference>
<evidence type="ECO:0000256" key="4">
    <source>
        <dbReference type="ARBA" id="ARBA00011738"/>
    </source>
</evidence>
<dbReference type="FunFam" id="3.10.310.10:FF:000007">
    <property type="entry name" value="Trans-L-3-hydroxyproline dehydratase"/>
    <property type="match status" value="1"/>
</dbReference>
<evidence type="ECO:0000256" key="2">
    <source>
        <dbReference type="ARBA" id="ARBA00004141"/>
    </source>
</evidence>
<feature type="transmembrane region" description="Helical" evidence="12">
    <location>
        <begin position="530"/>
        <end position="552"/>
    </location>
</feature>
<dbReference type="SUPFAM" id="SSF81321">
    <property type="entry name" value="Family A G protein-coupled receptor-like"/>
    <property type="match status" value="1"/>
</dbReference>
<keyword evidence="8 12" id="KW-0472">Membrane</keyword>
<dbReference type="PANTHER" id="PTHR33442">
    <property type="entry name" value="TRANS-3-HYDROXY-L-PROLINE DEHYDRATASE"/>
    <property type="match status" value="1"/>
</dbReference>
<dbReference type="PROSITE" id="PS00237">
    <property type="entry name" value="G_PROTEIN_RECEP_F1_1"/>
    <property type="match status" value="1"/>
</dbReference>
<reference evidence="15" key="1">
    <citation type="journal article" date="2013" name="Nat. Biotechnol.">
        <title>Chinese hamster genome sequenced from sorted chromosomes.</title>
        <authorList>
            <person name="Brinkrolf K."/>
            <person name="Rupp O."/>
            <person name="Laux H."/>
            <person name="Kollin F."/>
            <person name="Ernst W."/>
            <person name="Linke B."/>
            <person name="Kofler R."/>
            <person name="Romand S."/>
            <person name="Hesse F."/>
            <person name="Budach W.E."/>
            <person name="Galosy S."/>
            <person name="Muller D."/>
            <person name="Noll T."/>
            <person name="Wienberg J."/>
            <person name="Jostock T."/>
            <person name="Leonard M."/>
            <person name="Grillari J."/>
            <person name="Tauch A."/>
            <person name="Goesmann A."/>
            <person name="Helk B."/>
            <person name="Mott J.E."/>
            <person name="Puhler A."/>
            <person name="Borth N."/>
        </authorList>
    </citation>
    <scope>NUCLEOTIDE SEQUENCE [LARGE SCALE GENOMIC DNA]</scope>
    <source>
        <strain evidence="15">17A/GY</strain>
    </source>
</reference>
<dbReference type="SFLD" id="SFLDS00028">
    <property type="entry name" value="Proline_Racemase"/>
    <property type="match status" value="1"/>
</dbReference>
<feature type="domain" description="G-protein coupled receptors family 1 profile" evidence="13">
    <location>
        <begin position="360"/>
        <end position="550"/>
    </location>
</feature>
<comment type="subcellular location">
    <subcellularLocation>
        <location evidence="2">Membrane</location>
        <topology evidence="2">Multi-pass membrane protein</topology>
    </subcellularLocation>
</comment>
<evidence type="ECO:0000256" key="1">
    <source>
        <dbReference type="ARBA" id="ARBA00001148"/>
    </source>
</evidence>
<dbReference type="GO" id="GO:0004930">
    <property type="term" value="F:G protein-coupled receptor activity"/>
    <property type="evidence" value="ECO:0007669"/>
    <property type="project" value="UniProtKB-KW"/>
</dbReference>
<feature type="transmembrane region" description="Helical" evidence="12">
    <location>
        <begin position="438"/>
        <end position="459"/>
    </location>
</feature>
<keyword evidence="10 14" id="KW-0456">Lyase</keyword>
<dbReference type="EMBL" id="KE676194">
    <property type="protein sequence ID" value="ERE74111.1"/>
    <property type="molecule type" value="Genomic_DNA"/>
</dbReference>
<dbReference type="EC" id="4.2.1.77" evidence="5"/>
<keyword evidence="11" id="KW-0297">G-protein coupled receptor</keyword>
<name>A0A061I6S2_CRIGR</name>
<dbReference type="GO" id="GO:0050346">
    <property type="term" value="F:trans-L-3-hydroxyproline dehydratase activity"/>
    <property type="evidence" value="ECO:0007669"/>
    <property type="project" value="UniProtKB-EC"/>
</dbReference>
<dbReference type="InterPro" id="IPR008794">
    <property type="entry name" value="Pro_racemase_fam"/>
</dbReference>
<evidence type="ECO:0000313" key="14">
    <source>
        <dbReference type="EMBL" id="ERE74111.1"/>
    </source>
</evidence>
<dbReference type="Gene3D" id="3.10.310.10">
    <property type="entry name" value="Diaminopimelate Epimerase, Chain A, domain 1"/>
    <property type="match status" value="2"/>
</dbReference>
<accession>A0A061I6S2</accession>
<evidence type="ECO:0000256" key="10">
    <source>
        <dbReference type="ARBA" id="ARBA00023239"/>
    </source>
</evidence>
<evidence type="ECO:0000256" key="7">
    <source>
        <dbReference type="ARBA" id="ARBA00022989"/>
    </source>
</evidence>
<evidence type="ECO:0000256" key="6">
    <source>
        <dbReference type="ARBA" id="ARBA00022692"/>
    </source>
</evidence>
<gene>
    <name evidence="14" type="ORF">H671_5g13685</name>
</gene>
<evidence type="ECO:0000256" key="9">
    <source>
        <dbReference type="ARBA" id="ARBA00023170"/>
    </source>
</evidence>
<evidence type="ECO:0000256" key="5">
    <source>
        <dbReference type="ARBA" id="ARBA00013105"/>
    </source>
</evidence>
<evidence type="ECO:0000256" key="12">
    <source>
        <dbReference type="SAM" id="Phobius"/>
    </source>
</evidence>
<dbReference type="PRINTS" id="PR00237">
    <property type="entry name" value="GPCRRHODOPSN"/>
</dbReference>
<keyword evidence="6 11" id="KW-0812">Transmembrane</keyword>
<comment type="catalytic activity">
    <reaction evidence="1">
        <text>trans-3-hydroxy-L-proline = 1-pyrroline-2-carboxylate + H2O</text>
        <dbReference type="Rhea" id="RHEA:10320"/>
        <dbReference type="ChEBI" id="CHEBI:15377"/>
        <dbReference type="ChEBI" id="CHEBI:39785"/>
        <dbReference type="ChEBI" id="CHEBI:57938"/>
        <dbReference type="EC" id="4.2.1.77"/>
    </reaction>
</comment>
<protein>
    <recommendedName>
        <fullName evidence="5">trans-L-3-hydroxyproline dehydratase</fullName>
        <ecNumber evidence="5">4.2.1.77</ecNumber>
    </recommendedName>
</protein>
<comment type="similarity">
    <text evidence="11">Belongs to the G-protein coupled receptor 1 family.</text>
</comment>
<evidence type="ECO:0000256" key="8">
    <source>
        <dbReference type="ARBA" id="ARBA00023136"/>
    </source>
</evidence>
<dbReference type="Gene3D" id="1.20.1070.10">
    <property type="entry name" value="Rhodopsin 7-helix transmembrane proteins"/>
    <property type="match status" value="1"/>
</dbReference>
<sequence>MEATLAATRLPPHDPRTPALSVVDMHTGGEPLRIVHAGCPEVAGPTLLAKRRYMRQHLDYVRRRLVFEPRGHRDMYGAVLVRSELPDAHLGVLFLHNEGYSSMCGHAVLALGRFALDFGLVPAPPQGVREAQVNIHCPCGLVAAFVACEGGRSCGPVRFHSVPAFVLAADLTVDVPGHGKVVMDIAYGGAFYAFVSAEKLGLDVCSAKTRDLVEAASTVTEAVKAQFKISHPESEDLGFLYGTILTDGKDAYSEEPTTNICVFADEQVDRSPTGSGVTARIALQYHKGLLQLNQTRAFKSSATGSVFTGRAVREATCGDFKAVIVEVAGQAHYTGTASLTVEDDDPLRDGFLLNSCFGIVSTFSVALISLDRYCAIVRPPRDKLGRRRALQLLAGAWLAALGFSLPWELLRAPREPPAPQSFHRCLYRTSPDPAQLGAAYSVGLVVACYLLPFLLMCFCRYHICKTVRLSDVRVRPMTTYARVLRFFSEVRTATTVLIMIIFVICCWGPYCFLVLLAATRQGQATQAPSLLNVAAVWLTWANGAINPVIYAIRNPNISMLLGRNREEGYRTRNMDVFLPSQGLGLQARSRNLLLNGCASRLGTCSRMPSSNLASGAGGEVVMWARKNPVVLFFREGPPDLVTADGKQHKSEARDSSF</sequence>
<feature type="transmembrane region" description="Helical" evidence="12">
    <location>
        <begin position="495"/>
        <end position="518"/>
    </location>
</feature>
<dbReference type="PANTHER" id="PTHR33442:SF1">
    <property type="entry name" value="TRANS-3-HYDROXY-L-PROLINE DEHYDRATASE"/>
    <property type="match status" value="1"/>
</dbReference>
<evidence type="ECO:0000256" key="3">
    <source>
        <dbReference type="ARBA" id="ARBA00007529"/>
    </source>
</evidence>
<keyword evidence="9 11" id="KW-0675">Receptor</keyword>
<dbReference type="InterPro" id="IPR017452">
    <property type="entry name" value="GPCR_Rhodpsn_7TM"/>
</dbReference>